<name>A0A974S325_9SPHN</name>
<feature type="transmembrane region" description="Helical" evidence="1">
    <location>
        <begin position="113"/>
        <end position="136"/>
    </location>
</feature>
<feature type="transmembrane region" description="Helical" evidence="1">
    <location>
        <begin position="12"/>
        <end position="35"/>
    </location>
</feature>
<feature type="transmembrane region" description="Helical" evidence="1">
    <location>
        <begin position="148"/>
        <end position="173"/>
    </location>
</feature>
<dbReference type="PANTHER" id="PTHR33802">
    <property type="entry name" value="SI:CH211-161H7.5-RELATED"/>
    <property type="match status" value="1"/>
</dbReference>
<dbReference type="KEGG" id="sari:H5J25_11395"/>
<feature type="transmembrane region" description="Helical" evidence="1">
    <location>
        <begin position="234"/>
        <end position="253"/>
    </location>
</feature>
<evidence type="ECO:0000313" key="2">
    <source>
        <dbReference type="EMBL" id="QQV76137.1"/>
    </source>
</evidence>
<keyword evidence="1" id="KW-1133">Transmembrane helix</keyword>
<gene>
    <name evidence="2" type="ORF">H5J25_11395</name>
</gene>
<organism evidence="2 3">
    <name type="scientific">Sphingomonas aliaeris</name>
    <dbReference type="NCBI Taxonomy" id="2759526"/>
    <lineage>
        <taxon>Bacteria</taxon>
        <taxon>Pseudomonadati</taxon>
        <taxon>Pseudomonadota</taxon>
        <taxon>Alphaproteobacteria</taxon>
        <taxon>Sphingomonadales</taxon>
        <taxon>Sphingomonadaceae</taxon>
        <taxon>Sphingomonas</taxon>
    </lineage>
</organism>
<sequence length="265" mass="28025">MPANAHSSSRTTTLAWIAPIACAIFQILTPTLPLLGFGRPIGDQSDSVRTLITPAGWAFAIWGALYTGTIVFAIYQALPKHRDDALLARIRWPAAGAFLGNGLWALYTQSFSLTAISVIIILGTLACLLVIYRIVAAWPSPFTAGERWCVVLPLTALASWLTVASIVNIAAALRFHGVEGGDATPMISAAVLIVAGMIAAAAIVSGRGNPPYALVMLWALSAIYVAGGRQSQPVAVAVVVAVILVILSLVIGLRRGGYRHWFANR</sequence>
<evidence type="ECO:0000313" key="3">
    <source>
        <dbReference type="Proteomes" id="UP000595894"/>
    </source>
</evidence>
<reference evidence="3" key="1">
    <citation type="submission" date="2020-09" db="EMBL/GenBank/DDBJ databases">
        <title>Sphingomonas sp., a new species isolated from pork steak.</title>
        <authorList>
            <person name="Heidler von Heilborn D."/>
        </authorList>
    </citation>
    <scope>NUCLEOTIDE SEQUENCE [LARGE SCALE GENOMIC DNA]</scope>
</reference>
<keyword evidence="3" id="KW-1185">Reference proteome</keyword>
<keyword evidence="1" id="KW-0472">Membrane</keyword>
<feature type="transmembrane region" description="Helical" evidence="1">
    <location>
        <begin position="55"/>
        <end position="78"/>
    </location>
</feature>
<feature type="transmembrane region" description="Helical" evidence="1">
    <location>
        <begin position="211"/>
        <end position="228"/>
    </location>
</feature>
<proteinExistence type="predicted"/>
<dbReference type="Proteomes" id="UP000595894">
    <property type="component" value="Chromosome"/>
</dbReference>
<evidence type="ECO:0008006" key="4">
    <source>
        <dbReference type="Google" id="ProtNLM"/>
    </source>
</evidence>
<keyword evidence="1" id="KW-0812">Transmembrane</keyword>
<dbReference type="AlphaFoldDB" id="A0A974S325"/>
<dbReference type="RefSeq" id="WP_202091055.1">
    <property type="nucleotide sequence ID" value="NZ_CP061035.1"/>
</dbReference>
<accession>A0A974S325</accession>
<protein>
    <recommendedName>
        <fullName evidence="4">Tryptophan-rich sensory protein</fullName>
    </recommendedName>
</protein>
<feature type="transmembrane region" description="Helical" evidence="1">
    <location>
        <begin position="90"/>
        <end position="107"/>
    </location>
</feature>
<dbReference type="PANTHER" id="PTHR33802:SF1">
    <property type="entry name" value="XK-RELATED PROTEIN"/>
    <property type="match status" value="1"/>
</dbReference>
<dbReference type="EMBL" id="CP061035">
    <property type="protein sequence ID" value="QQV76137.1"/>
    <property type="molecule type" value="Genomic_DNA"/>
</dbReference>
<feature type="transmembrane region" description="Helical" evidence="1">
    <location>
        <begin position="185"/>
        <end position="204"/>
    </location>
</feature>
<evidence type="ECO:0000256" key="1">
    <source>
        <dbReference type="SAM" id="Phobius"/>
    </source>
</evidence>